<sequence length="228" mass="25243">MRTVFHSKLDEFSDQLVRFCETNIRLLDRATAALLDGDELAAIEVIDGAAELEDLREASEQHAFELLLLESPVAGDLRQVVSGIYIVEHFTRMAALAGHIARVARRRHPLPVVPAPLVPLIRELSQHDGRMARELTALLVEKDADRARTLDAEDDAVDRLHADLMKQISAEDWPHGSVAAVDLALLARYYERFGDHTVSIANRVVYLATGERPEGGSLSHLDDGTVLD</sequence>
<keyword evidence="6 7" id="KW-0592">Phosphate transport</keyword>
<reference evidence="9 12" key="2">
    <citation type="submission" date="2023-07" db="EMBL/GenBank/DDBJ databases">
        <title>Strategy for survival of the halotoleranting strain Dietzia MX2 from the Yakshinskoe mineral salts deposit.</title>
        <authorList>
            <person name="Kharitonova M.A."/>
            <person name="Kupriyanova-Ashina F.G."/>
            <person name="Shakirov T.R."/>
            <person name="Vafina M.S."/>
            <person name="Ilinskaya O.N."/>
        </authorList>
    </citation>
    <scope>NUCLEOTIDE SEQUENCE [LARGE SCALE GENOMIC DNA]</scope>
    <source>
        <strain evidence="9 12">MX2</strain>
    </source>
</reference>
<comment type="subcellular location">
    <subcellularLocation>
        <location evidence="1 7">Cytoplasm</location>
    </subcellularLocation>
</comment>
<dbReference type="Proteomes" id="UP000252187">
    <property type="component" value="Unassembled WGS sequence"/>
</dbReference>
<keyword evidence="4 7" id="KW-0813">Transport</keyword>
<dbReference type="EMBL" id="JAUHTB010000009">
    <property type="protein sequence ID" value="MDN4506266.1"/>
    <property type="molecule type" value="Genomic_DNA"/>
</dbReference>
<organism evidence="10 11">
    <name type="scientific">Dietzia maris</name>
    <dbReference type="NCBI Taxonomy" id="37915"/>
    <lineage>
        <taxon>Bacteria</taxon>
        <taxon>Bacillati</taxon>
        <taxon>Actinomycetota</taxon>
        <taxon>Actinomycetes</taxon>
        <taxon>Mycobacteriales</taxon>
        <taxon>Dietziaceae</taxon>
        <taxon>Dietzia</taxon>
    </lineage>
</organism>
<dbReference type="Gene3D" id="1.20.58.220">
    <property type="entry name" value="Phosphate transport system protein phou homolog 2, domain 2"/>
    <property type="match status" value="1"/>
</dbReference>
<dbReference type="GO" id="GO:0006817">
    <property type="term" value="P:phosphate ion transport"/>
    <property type="evidence" value="ECO:0007669"/>
    <property type="project" value="UniProtKB-KW"/>
</dbReference>
<comment type="caution">
    <text evidence="10">The sequence shown here is derived from an EMBL/GenBank/DDBJ whole genome shotgun (WGS) entry which is preliminary data.</text>
</comment>
<dbReference type="GO" id="GO:0045936">
    <property type="term" value="P:negative regulation of phosphate metabolic process"/>
    <property type="evidence" value="ECO:0007669"/>
    <property type="project" value="InterPro"/>
</dbReference>
<evidence type="ECO:0000256" key="1">
    <source>
        <dbReference type="ARBA" id="ARBA00004496"/>
    </source>
</evidence>
<evidence type="ECO:0000256" key="6">
    <source>
        <dbReference type="ARBA" id="ARBA00022592"/>
    </source>
</evidence>
<evidence type="ECO:0000313" key="10">
    <source>
        <dbReference type="EMBL" id="RBA40514.1"/>
    </source>
</evidence>
<evidence type="ECO:0000313" key="12">
    <source>
        <dbReference type="Proteomes" id="UP001172702"/>
    </source>
</evidence>
<keyword evidence="5 7" id="KW-0963">Cytoplasm</keyword>
<dbReference type="PANTHER" id="PTHR42930:SF3">
    <property type="entry name" value="PHOSPHATE-SPECIFIC TRANSPORT SYSTEM ACCESSORY PROTEIN PHOU"/>
    <property type="match status" value="1"/>
</dbReference>
<protein>
    <recommendedName>
        <fullName evidence="7">Phosphate-specific transport system accessory protein PhoU</fullName>
    </recommendedName>
</protein>
<dbReference type="InterPro" id="IPR038078">
    <property type="entry name" value="PhoU-like_sf"/>
</dbReference>
<feature type="domain" description="PhoU" evidence="8">
    <location>
        <begin position="121"/>
        <end position="204"/>
    </location>
</feature>
<dbReference type="FunFam" id="1.20.58.220:FF:000004">
    <property type="entry name" value="Phosphate-specific transport system accessory protein PhoU"/>
    <property type="match status" value="1"/>
</dbReference>
<name>A0A365PDN7_9ACTN</name>
<gene>
    <name evidence="10" type="ORF">DQ226_01380</name>
    <name evidence="9" type="ORF">QYF62_09370</name>
</gene>
<dbReference type="InterPro" id="IPR028366">
    <property type="entry name" value="PhoU"/>
</dbReference>
<dbReference type="InterPro" id="IPR026022">
    <property type="entry name" value="PhoU_dom"/>
</dbReference>
<evidence type="ECO:0000259" key="8">
    <source>
        <dbReference type="Pfam" id="PF01895"/>
    </source>
</evidence>
<evidence type="ECO:0000256" key="4">
    <source>
        <dbReference type="ARBA" id="ARBA00022448"/>
    </source>
</evidence>
<evidence type="ECO:0000256" key="7">
    <source>
        <dbReference type="PIRNR" id="PIRNR003107"/>
    </source>
</evidence>
<dbReference type="RefSeq" id="WP_096905210.1">
    <property type="nucleotide sequence ID" value="NZ_JAPWIO010000001.1"/>
</dbReference>
<dbReference type="AlphaFoldDB" id="A0A365PDN7"/>
<dbReference type="SUPFAM" id="SSF109755">
    <property type="entry name" value="PhoU-like"/>
    <property type="match status" value="1"/>
</dbReference>
<evidence type="ECO:0000313" key="9">
    <source>
        <dbReference type="EMBL" id="MDN4506266.1"/>
    </source>
</evidence>
<comment type="subunit">
    <text evidence="3 7">Homodimer.</text>
</comment>
<dbReference type="Pfam" id="PF01895">
    <property type="entry name" value="PhoU"/>
    <property type="match status" value="2"/>
</dbReference>
<evidence type="ECO:0000313" key="11">
    <source>
        <dbReference type="Proteomes" id="UP000252187"/>
    </source>
</evidence>
<evidence type="ECO:0000256" key="5">
    <source>
        <dbReference type="ARBA" id="ARBA00022490"/>
    </source>
</evidence>
<evidence type="ECO:0000256" key="2">
    <source>
        <dbReference type="ARBA" id="ARBA00008107"/>
    </source>
</evidence>
<accession>A0A365PDN7</accession>
<evidence type="ECO:0000256" key="3">
    <source>
        <dbReference type="ARBA" id="ARBA00011738"/>
    </source>
</evidence>
<reference evidence="10 11" key="1">
    <citation type="submission" date="2018-06" db="EMBL/GenBank/DDBJ databases">
        <title>Whole genome sequencing of four bacterial strains from South Shetland trench revealing bio-synthetic gene clusters.</title>
        <authorList>
            <person name="Abdel-Mageed W.M."/>
            <person name="Lehri B."/>
            <person name="Jarmusch S.A."/>
            <person name="Miranda K."/>
            <person name="Goodfellow M."/>
            <person name="Jaspars M."/>
            <person name="Karlyshev A.V."/>
        </authorList>
    </citation>
    <scope>NUCLEOTIDE SEQUENCE [LARGE SCALE GENOMIC DNA]</scope>
    <source>
        <strain evidence="10 11">SST1</strain>
    </source>
</reference>
<dbReference type="GO" id="GO:0005737">
    <property type="term" value="C:cytoplasm"/>
    <property type="evidence" value="ECO:0007669"/>
    <property type="project" value="UniProtKB-SubCell"/>
</dbReference>
<dbReference type="EMBL" id="QNTT01000002">
    <property type="protein sequence ID" value="RBA40514.1"/>
    <property type="molecule type" value="Genomic_DNA"/>
</dbReference>
<dbReference type="PANTHER" id="PTHR42930">
    <property type="entry name" value="PHOSPHATE-SPECIFIC TRANSPORT SYSTEM ACCESSORY PROTEIN PHOU"/>
    <property type="match status" value="1"/>
</dbReference>
<comment type="function">
    <text evidence="7">Plays a role in the regulation of phosphate uptake.</text>
</comment>
<keyword evidence="12" id="KW-1185">Reference proteome</keyword>
<dbReference type="GO" id="GO:0030643">
    <property type="term" value="P:intracellular phosphate ion homeostasis"/>
    <property type="evidence" value="ECO:0007669"/>
    <property type="project" value="InterPro"/>
</dbReference>
<comment type="similarity">
    <text evidence="2 7">Belongs to the PhoU family.</text>
</comment>
<feature type="domain" description="PhoU" evidence="8">
    <location>
        <begin position="18"/>
        <end position="103"/>
    </location>
</feature>
<proteinExistence type="inferred from homology"/>
<dbReference type="PIRSF" id="PIRSF003107">
    <property type="entry name" value="PhoU"/>
    <property type="match status" value="1"/>
</dbReference>
<dbReference type="Proteomes" id="UP001172702">
    <property type="component" value="Unassembled WGS sequence"/>
</dbReference>